<dbReference type="Pfam" id="PF00657">
    <property type="entry name" value="Lipase_GDSL"/>
    <property type="match status" value="1"/>
</dbReference>
<keyword evidence="4" id="KW-1185">Reference proteome</keyword>
<proteinExistence type="inferred from homology"/>
<dbReference type="AlphaFoldDB" id="A0AAV8UB92"/>
<comment type="caution">
    <text evidence="3">The sequence shown here is derived from an EMBL/GenBank/DDBJ whole genome shotgun (WGS) entry which is preliminary data.</text>
</comment>
<keyword evidence="2" id="KW-0732">Signal</keyword>
<evidence type="ECO:0008006" key="5">
    <source>
        <dbReference type="Google" id="ProtNLM"/>
    </source>
</evidence>
<evidence type="ECO:0000313" key="3">
    <source>
        <dbReference type="EMBL" id="KAJ8899658.1"/>
    </source>
</evidence>
<organism evidence="3 4">
    <name type="scientific">Erythroxylum novogranatense</name>
    <dbReference type="NCBI Taxonomy" id="1862640"/>
    <lineage>
        <taxon>Eukaryota</taxon>
        <taxon>Viridiplantae</taxon>
        <taxon>Streptophyta</taxon>
        <taxon>Embryophyta</taxon>
        <taxon>Tracheophyta</taxon>
        <taxon>Spermatophyta</taxon>
        <taxon>Magnoliopsida</taxon>
        <taxon>eudicotyledons</taxon>
        <taxon>Gunneridae</taxon>
        <taxon>Pentapetalae</taxon>
        <taxon>rosids</taxon>
        <taxon>fabids</taxon>
        <taxon>Malpighiales</taxon>
        <taxon>Erythroxylaceae</taxon>
        <taxon>Erythroxylum</taxon>
    </lineage>
</organism>
<protein>
    <recommendedName>
        <fullName evidence="5">GDSL esterase/lipase</fullName>
    </recommendedName>
</protein>
<comment type="similarity">
    <text evidence="1">Belongs to the 'GDSL' lipolytic enzyme family.</text>
</comment>
<dbReference type="Proteomes" id="UP001159364">
    <property type="component" value="Linkage Group LG08"/>
</dbReference>
<dbReference type="FunFam" id="3.40.50.1110:FF:000003">
    <property type="entry name" value="GDSL esterase/lipase APG"/>
    <property type="match status" value="1"/>
</dbReference>
<dbReference type="PANTHER" id="PTHR45642">
    <property type="entry name" value="GDSL ESTERASE/LIPASE EXL3"/>
    <property type="match status" value="1"/>
</dbReference>
<sequence length="352" mass="38063">MKFATGITSTSFLLLVLVFSVAHGDPLVPSLIIFGDSVVDVGNNNKLITIIKANFPPYGRDFVTHTPTGRFCNGKLATDFTAEYLGFTSYPPAYLSQDARGSKILTGVNFASAGSGLYDGTARLYGSVSLTQQLNYYRDYQAKVVNMVGQAKANEIFSGGIHLLSAGSSDFIQNYYINLLLNTIYSPDQFSDILMRSYSTFIQKLYALGARRIGVTALPPTGCLPAAITLFGMGSNQCVERLNNNAISFNNKLNSTSQSLVDKLPDLKLVVFDIYQPLLDMILKPSDNGFFESRKACCGTGTLETSLLCNARSVGTCSNATQYVFWDGFHPSEAANQVLAGGLLEQGIALIS</sequence>
<dbReference type="InterPro" id="IPR036514">
    <property type="entry name" value="SGNH_hydro_sf"/>
</dbReference>
<dbReference type="CDD" id="cd01837">
    <property type="entry name" value="SGNH_plant_lipase_like"/>
    <property type="match status" value="1"/>
</dbReference>
<evidence type="ECO:0000256" key="2">
    <source>
        <dbReference type="SAM" id="SignalP"/>
    </source>
</evidence>
<evidence type="ECO:0000313" key="4">
    <source>
        <dbReference type="Proteomes" id="UP001159364"/>
    </source>
</evidence>
<dbReference type="SUPFAM" id="SSF52266">
    <property type="entry name" value="SGNH hydrolase"/>
    <property type="match status" value="1"/>
</dbReference>
<dbReference type="PANTHER" id="PTHR45642:SF103">
    <property type="entry name" value="ZINC FINGER PROTEIN"/>
    <property type="match status" value="1"/>
</dbReference>
<dbReference type="GO" id="GO:0016788">
    <property type="term" value="F:hydrolase activity, acting on ester bonds"/>
    <property type="evidence" value="ECO:0007669"/>
    <property type="project" value="InterPro"/>
</dbReference>
<name>A0AAV8UB92_9ROSI</name>
<gene>
    <name evidence="3" type="ORF">K2173_019354</name>
</gene>
<dbReference type="InterPro" id="IPR001087">
    <property type="entry name" value="GDSL"/>
</dbReference>
<dbReference type="EMBL" id="JAIWQS010000008">
    <property type="protein sequence ID" value="KAJ8899658.1"/>
    <property type="molecule type" value="Genomic_DNA"/>
</dbReference>
<dbReference type="Gene3D" id="3.40.50.1110">
    <property type="entry name" value="SGNH hydrolase"/>
    <property type="match status" value="1"/>
</dbReference>
<reference evidence="3 4" key="1">
    <citation type="submission" date="2021-09" db="EMBL/GenBank/DDBJ databases">
        <title>Genomic insights and catalytic innovation underlie evolution of tropane alkaloids biosynthesis.</title>
        <authorList>
            <person name="Wang Y.-J."/>
            <person name="Tian T."/>
            <person name="Huang J.-P."/>
            <person name="Huang S.-X."/>
        </authorList>
    </citation>
    <scope>NUCLEOTIDE SEQUENCE [LARGE SCALE GENOMIC DNA]</scope>
    <source>
        <strain evidence="3">KIB-2018</strain>
        <tissue evidence="3">Leaf</tissue>
    </source>
</reference>
<dbReference type="InterPro" id="IPR050592">
    <property type="entry name" value="GDSL_lipolytic_enzyme"/>
</dbReference>
<feature type="signal peptide" evidence="2">
    <location>
        <begin position="1"/>
        <end position="24"/>
    </location>
</feature>
<accession>A0AAV8UB92</accession>
<feature type="chain" id="PRO_5043753979" description="GDSL esterase/lipase" evidence="2">
    <location>
        <begin position="25"/>
        <end position="352"/>
    </location>
</feature>
<dbReference type="InterPro" id="IPR035669">
    <property type="entry name" value="SGNH_plant_lipase-like"/>
</dbReference>
<evidence type="ECO:0000256" key="1">
    <source>
        <dbReference type="ARBA" id="ARBA00008668"/>
    </source>
</evidence>